<proteinExistence type="predicted"/>
<accession>A0A8J2LNN6</accession>
<evidence type="ECO:0000313" key="2">
    <source>
        <dbReference type="Proteomes" id="UP000746747"/>
    </source>
</evidence>
<keyword evidence="2" id="KW-1185">Reference proteome</keyword>
<organism evidence="1 2">
    <name type="scientific">Cercopithifilaria johnstoni</name>
    <dbReference type="NCBI Taxonomy" id="2874296"/>
    <lineage>
        <taxon>Eukaryota</taxon>
        <taxon>Metazoa</taxon>
        <taxon>Ecdysozoa</taxon>
        <taxon>Nematoda</taxon>
        <taxon>Chromadorea</taxon>
        <taxon>Rhabditida</taxon>
        <taxon>Spirurina</taxon>
        <taxon>Spiruromorpha</taxon>
        <taxon>Filarioidea</taxon>
        <taxon>Onchocercidae</taxon>
        <taxon>Cercopithifilaria</taxon>
    </lineage>
</organism>
<protein>
    <submittedName>
        <fullName evidence="1">Uncharacterized protein</fullName>
    </submittedName>
</protein>
<name>A0A8J2LNN6_9BILA</name>
<dbReference type="EMBL" id="CAKAEH010000189">
    <property type="protein sequence ID" value="CAG9530173.1"/>
    <property type="molecule type" value="Genomic_DNA"/>
</dbReference>
<dbReference type="AlphaFoldDB" id="A0A8J2LNN6"/>
<dbReference type="Proteomes" id="UP000746747">
    <property type="component" value="Unassembled WGS sequence"/>
</dbReference>
<evidence type="ECO:0000313" key="1">
    <source>
        <dbReference type="EMBL" id="CAG9530173.1"/>
    </source>
</evidence>
<sequence>MQSLRASVTEVSFKSRETGNYLDILRTEVLEMHGSMPARENTLANSPLLSFRSTVSKLPTNFPLTYSCGTVRMPPFLRLR</sequence>
<gene>
    <name evidence="1" type="ORF">CJOHNSTONI_LOCUS693</name>
</gene>
<reference evidence="1" key="1">
    <citation type="submission" date="2021-09" db="EMBL/GenBank/DDBJ databases">
        <authorList>
            <consortium name="Pathogen Informatics"/>
        </authorList>
    </citation>
    <scope>NUCLEOTIDE SEQUENCE</scope>
</reference>
<comment type="caution">
    <text evidence="1">The sequence shown here is derived from an EMBL/GenBank/DDBJ whole genome shotgun (WGS) entry which is preliminary data.</text>
</comment>